<reference evidence="10" key="1">
    <citation type="submission" date="2017-02" db="EMBL/GenBank/DDBJ databases">
        <authorList>
            <person name="Tafer H."/>
            <person name="Lopandic K."/>
        </authorList>
    </citation>
    <scope>NUCLEOTIDE SEQUENCE [LARGE SCALE GENOMIC DNA]</scope>
    <source>
        <strain evidence="10">CBS 366.77</strain>
    </source>
</reference>
<evidence type="ECO:0000256" key="4">
    <source>
        <dbReference type="ARBA" id="ARBA00022741"/>
    </source>
</evidence>
<evidence type="ECO:0000256" key="3">
    <source>
        <dbReference type="ARBA" id="ARBA00022679"/>
    </source>
</evidence>
<evidence type="ECO:0000256" key="6">
    <source>
        <dbReference type="ARBA" id="ARBA00022840"/>
    </source>
</evidence>
<dbReference type="STRING" id="2070753.A0A3A2ZV78"/>
<evidence type="ECO:0000313" key="10">
    <source>
        <dbReference type="Proteomes" id="UP000266188"/>
    </source>
</evidence>
<comment type="catalytic activity">
    <reaction evidence="8">
        <text>L-seryl-[protein] + ATP = O-phospho-L-seryl-[protein] + ADP + H(+)</text>
        <dbReference type="Rhea" id="RHEA:17989"/>
        <dbReference type="Rhea" id="RHEA-COMP:9863"/>
        <dbReference type="Rhea" id="RHEA-COMP:11604"/>
        <dbReference type="ChEBI" id="CHEBI:15378"/>
        <dbReference type="ChEBI" id="CHEBI:29999"/>
        <dbReference type="ChEBI" id="CHEBI:30616"/>
        <dbReference type="ChEBI" id="CHEBI:83421"/>
        <dbReference type="ChEBI" id="CHEBI:456216"/>
        <dbReference type="EC" id="2.7.11.1"/>
    </reaction>
</comment>
<keyword evidence="6" id="KW-0067">ATP-binding</keyword>
<sequence>MEHDGETRELQTMKELAAHHIRLTHTLQLLDDFELKGPNGCHKCLVYELIGPNIPDLIDANFPRRLPGQLAQAITKQCLLGLDDLHQRNVGHGDNSFTWGILGQF</sequence>
<proteinExistence type="predicted"/>
<dbReference type="AlphaFoldDB" id="A0A3A2ZV78"/>
<organism evidence="9 10">
    <name type="scientific">Aspergillus sclerotialis</name>
    <dbReference type="NCBI Taxonomy" id="2070753"/>
    <lineage>
        <taxon>Eukaryota</taxon>
        <taxon>Fungi</taxon>
        <taxon>Dikarya</taxon>
        <taxon>Ascomycota</taxon>
        <taxon>Pezizomycotina</taxon>
        <taxon>Eurotiomycetes</taxon>
        <taxon>Eurotiomycetidae</taxon>
        <taxon>Eurotiales</taxon>
        <taxon>Aspergillaceae</taxon>
        <taxon>Aspergillus</taxon>
        <taxon>Aspergillus subgen. Polypaecilum</taxon>
    </lineage>
</organism>
<keyword evidence="3" id="KW-0808">Transferase</keyword>
<keyword evidence="10" id="KW-1185">Reference proteome</keyword>
<dbReference type="SUPFAM" id="SSF56112">
    <property type="entry name" value="Protein kinase-like (PK-like)"/>
    <property type="match status" value="1"/>
</dbReference>
<keyword evidence="2" id="KW-0723">Serine/threonine-protein kinase</keyword>
<keyword evidence="5 9" id="KW-0418">Kinase</keyword>
<dbReference type="EMBL" id="MVGC01000052">
    <property type="protein sequence ID" value="RJE25277.1"/>
    <property type="molecule type" value="Genomic_DNA"/>
</dbReference>
<dbReference type="GO" id="GO:0005524">
    <property type="term" value="F:ATP binding"/>
    <property type="evidence" value="ECO:0007669"/>
    <property type="project" value="UniProtKB-KW"/>
</dbReference>
<evidence type="ECO:0000256" key="5">
    <source>
        <dbReference type="ARBA" id="ARBA00022777"/>
    </source>
</evidence>
<dbReference type="InterPro" id="IPR051334">
    <property type="entry name" value="SRPK"/>
</dbReference>
<dbReference type="Gene3D" id="3.30.200.20">
    <property type="entry name" value="Phosphorylase Kinase, domain 1"/>
    <property type="match status" value="1"/>
</dbReference>
<dbReference type="InterPro" id="IPR011009">
    <property type="entry name" value="Kinase-like_dom_sf"/>
</dbReference>
<dbReference type="OrthoDB" id="5979581at2759"/>
<dbReference type="PANTHER" id="PTHR47634">
    <property type="entry name" value="PROTEIN KINASE DOMAIN-CONTAINING PROTEIN-RELATED"/>
    <property type="match status" value="1"/>
</dbReference>
<dbReference type="GO" id="GO:0050684">
    <property type="term" value="P:regulation of mRNA processing"/>
    <property type="evidence" value="ECO:0007669"/>
    <property type="project" value="TreeGrafter"/>
</dbReference>
<dbReference type="EC" id="2.7.11.1" evidence="1"/>
<gene>
    <name evidence="9" type="ORF">PHISCL_02366</name>
</gene>
<dbReference type="GO" id="GO:0004674">
    <property type="term" value="F:protein serine/threonine kinase activity"/>
    <property type="evidence" value="ECO:0007669"/>
    <property type="project" value="UniProtKB-KW"/>
</dbReference>
<comment type="catalytic activity">
    <reaction evidence="7">
        <text>L-threonyl-[protein] + ATP = O-phospho-L-threonyl-[protein] + ADP + H(+)</text>
        <dbReference type="Rhea" id="RHEA:46608"/>
        <dbReference type="Rhea" id="RHEA-COMP:11060"/>
        <dbReference type="Rhea" id="RHEA-COMP:11605"/>
        <dbReference type="ChEBI" id="CHEBI:15378"/>
        <dbReference type="ChEBI" id="CHEBI:30013"/>
        <dbReference type="ChEBI" id="CHEBI:30616"/>
        <dbReference type="ChEBI" id="CHEBI:61977"/>
        <dbReference type="ChEBI" id="CHEBI:456216"/>
        <dbReference type="EC" id="2.7.11.1"/>
    </reaction>
</comment>
<evidence type="ECO:0000256" key="1">
    <source>
        <dbReference type="ARBA" id="ARBA00012513"/>
    </source>
</evidence>
<evidence type="ECO:0000256" key="2">
    <source>
        <dbReference type="ARBA" id="ARBA00022527"/>
    </source>
</evidence>
<evidence type="ECO:0000313" key="9">
    <source>
        <dbReference type="EMBL" id="RJE25277.1"/>
    </source>
</evidence>
<comment type="caution">
    <text evidence="9">The sequence shown here is derived from an EMBL/GenBank/DDBJ whole genome shotgun (WGS) entry which is preliminary data.</text>
</comment>
<evidence type="ECO:0000256" key="7">
    <source>
        <dbReference type="ARBA" id="ARBA00047899"/>
    </source>
</evidence>
<evidence type="ECO:0000256" key="8">
    <source>
        <dbReference type="ARBA" id="ARBA00048679"/>
    </source>
</evidence>
<dbReference type="Gene3D" id="1.10.510.10">
    <property type="entry name" value="Transferase(Phosphotransferase) domain 1"/>
    <property type="match status" value="1"/>
</dbReference>
<dbReference type="PANTHER" id="PTHR47634:SF9">
    <property type="entry name" value="PROTEIN KINASE DOMAIN-CONTAINING PROTEIN-RELATED"/>
    <property type="match status" value="1"/>
</dbReference>
<name>A0A3A2ZV78_9EURO</name>
<keyword evidence="4" id="KW-0547">Nucleotide-binding</keyword>
<protein>
    <recommendedName>
        <fullName evidence="1">non-specific serine/threonine protein kinase</fullName>
        <ecNumber evidence="1">2.7.11.1</ecNumber>
    </recommendedName>
</protein>
<accession>A0A3A2ZV78</accession>
<dbReference type="Proteomes" id="UP000266188">
    <property type="component" value="Unassembled WGS sequence"/>
</dbReference>
<dbReference type="GO" id="GO:0000245">
    <property type="term" value="P:spliceosomal complex assembly"/>
    <property type="evidence" value="ECO:0007669"/>
    <property type="project" value="TreeGrafter"/>
</dbReference>